<proteinExistence type="predicted"/>
<evidence type="ECO:0000313" key="1">
    <source>
        <dbReference type="EMBL" id="UYV99623.1"/>
    </source>
</evidence>
<dbReference type="RefSeq" id="WP_021470443.1">
    <property type="nucleotide sequence ID" value="NZ_BDMH01000028.1"/>
</dbReference>
<reference evidence="1" key="1">
    <citation type="submission" date="2022-07" db="EMBL/GenBank/DDBJ databases">
        <authorList>
            <person name="Wu T."/>
        </authorList>
    </citation>
    <scope>NUCLEOTIDE SEQUENCE</scope>
    <source>
        <strain evidence="1">SD-1</strain>
    </source>
</reference>
<evidence type="ECO:0000313" key="2">
    <source>
        <dbReference type="Proteomes" id="UP001163293"/>
    </source>
</evidence>
<protein>
    <recommendedName>
        <fullName evidence="3">Roadblock/LC7 domain-containing protein</fullName>
    </recommendedName>
</protein>
<keyword evidence="2" id="KW-1185">Reference proteome</keyword>
<organism evidence="1 2">
    <name type="scientific">Paenarthrobacter ureafaciens</name>
    <dbReference type="NCBI Taxonomy" id="37931"/>
    <lineage>
        <taxon>Bacteria</taxon>
        <taxon>Bacillati</taxon>
        <taxon>Actinomycetota</taxon>
        <taxon>Actinomycetes</taxon>
        <taxon>Micrococcales</taxon>
        <taxon>Micrococcaceae</taxon>
        <taxon>Paenarthrobacter</taxon>
    </lineage>
</organism>
<accession>A0AAX3ENS7</accession>
<dbReference type="EMBL" id="CP101185">
    <property type="protein sequence ID" value="UYV99623.1"/>
    <property type="molecule type" value="Genomic_DNA"/>
</dbReference>
<sequence length="122" mass="12681">MSSLDDAVKQLLSIEGATAAAVVDHTSGMALAQGGSPGFDLGVAAAGNSNVVSAKIRTMADLGLDGDIEDVLITLESQYHLINVLNSTAAKGLFVYLVLDRTYANLALARHKLKNIAKVISI</sequence>
<dbReference type="AlphaFoldDB" id="A0AAX3ENS7"/>
<gene>
    <name evidence="1" type="ORF">NL394_10640</name>
</gene>
<dbReference type="GeneID" id="79885258"/>
<dbReference type="Proteomes" id="UP001163293">
    <property type="component" value="Chromosome"/>
</dbReference>
<name>A0AAX3ENS7_PAEUR</name>
<dbReference type="Gene3D" id="3.30.450.30">
    <property type="entry name" value="Dynein light chain 2a, cytoplasmic"/>
    <property type="match status" value="1"/>
</dbReference>
<evidence type="ECO:0008006" key="3">
    <source>
        <dbReference type="Google" id="ProtNLM"/>
    </source>
</evidence>
<dbReference type="SUPFAM" id="SSF103196">
    <property type="entry name" value="Roadblock/LC7 domain"/>
    <property type="match status" value="1"/>
</dbReference>